<evidence type="ECO:0000259" key="4">
    <source>
        <dbReference type="PROSITE" id="PS50994"/>
    </source>
</evidence>
<dbReference type="PANTHER" id="PTHR35528:SF3">
    <property type="entry name" value="BLL1675 PROTEIN"/>
    <property type="match status" value="1"/>
</dbReference>
<dbReference type="STRING" id="485913.Krac_1941"/>
<dbReference type="NCBIfam" id="NF033587">
    <property type="entry name" value="transpos_IS6"/>
    <property type="match status" value="1"/>
</dbReference>
<dbReference type="InterPro" id="IPR032874">
    <property type="entry name" value="DDE_dom"/>
</dbReference>
<gene>
    <name evidence="5" type="ORF">Krac_1941</name>
</gene>
<dbReference type="InterPro" id="IPR001584">
    <property type="entry name" value="Integrase_cat-core"/>
</dbReference>
<dbReference type="Proteomes" id="UP000004508">
    <property type="component" value="Unassembled WGS sequence"/>
</dbReference>
<dbReference type="InterPro" id="IPR052183">
    <property type="entry name" value="IS_Transposase"/>
</dbReference>
<dbReference type="GO" id="GO:0032196">
    <property type="term" value="P:transposition"/>
    <property type="evidence" value="ECO:0007669"/>
    <property type="project" value="UniProtKB-KW"/>
</dbReference>
<keyword evidence="6" id="KW-1185">Reference proteome</keyword>
<dbReference type="PROSITE" id="PS50994">
    <property type="entry name" value="INTEGRASE"/>
    <property type="match status" value="1"/>
</dbReference>
<evidence type="ECO:0000256" key="3">
    <source>
        <dbReference type="ARBA" id="ARBA00023172"/>
    </source>
</evidence>
<dbReference type="GO" id="GO:0006310">
    <property type="term" value="P:DNA recombination"/>
    <property type="evidence" value="ECO:0007669"/>
    <property type="project" value="UniProtKB-KW"/>
</dbReference>
<feature type="domain" description="Integrase catalytic" evidence="4">
    <location>
        <begin position="269"/>
        <end position="432"/>
    </location>
</feature>
<evidence type="ECO:0000313" key="5">
    <source>
        <dbReference type="EMBL" id="EFH81236.1"/>
    </source>
</evidence>
<keyword evidence="2" id="KW-0238">DNA-binding</keyword>
<sequence>MDLDSSRSPLSAAEQQQVEQDLLTWAHARVDIDFLIQQRSEGSDLALTLINRIFMGETPSQLLKRILDQKLPSLLEAFDTAMKARNTHFHYSPQDAQDFLPSPEHSLADQRDLVGGFWKSGGLIPDAPTGSCAPQCRERSKHANSSSTSVSWERHTRTWQPIWIAETCSQCWQFCIGCKQIRPDRLCCKIRTSSGRIRPKEEKKMVLTAQAPFKWRHFEAEIILLCVGWYLRFSLSYRDLEEIMQERGLRVDHTTIYRWVQRYAPELEKHCRPPLKETTDSWRVDETYVKVKGTWMYLYRAVDSHGNTLEFHLSTTRDTQAGKLFFAKALGASHTVAPRVITVDKNAAYPKAFNELKAEGILAASCELRQRKYLNNQIEQDHRFIKRLTKPGMGFFSFETAQRTLQGYEIINMLRKGQMQGVDKGETRSQAIFIAELFGVAL</sequence>
<dbReference type="PANTHER" id="PTHR35528">
    <property type="entry name" value="BLL1675 PROTEIN"/>
    <property type="match status" value="1"/>
</dbReference>
<dbReference type="AlphaFoldDB" id="D6U3Z8"/>
<dbReference type="InterPro" id="IPR047930">
    <property type="entry name" value="Transpos_IS6"/>
</dbReference>
<dbReference type="InParanoid" id="D6U3Z8"/>
<proteinExistence type="predicted"/>
<dbReference type="EMBL" id="ADVG01000004">
    <property type="protein sequence ID" value="EFH81236.1"/>
    <property type="molecule type" value="Genomic_DNA"/>
</dbReference>
<dbReference type="eggNOG" id="COG3316">
    <property type="taxonomic scope" value="Bacteria"/>
</dbReference>
<keyword evidence="3" id="KW-0233">DNA recombination</keyword>
<dbReference type="Pfam" id="PF13610">
    <property type="entry name" value="DDE_Tnp_IS240"/>
    <property type="match status" value="1"/>
</dbReference>
<dbReference type="GO" id="GO:0003677">
    <property type="term" value="F:DNA binding"/>
    <property type="evidence" value="ECO:0007669"/>
    <property type="project" value="UniProtKB-KW"/>
</dbReference>
<keyword evidence="1" id="KW-0815">Transposition</keyword>
<dbReference type="GO" id="GO:0015074">
    <property type="term" value="P:DNA integration"/>
    <property type="evidence" value="ECO:0007669"/>
    <property type="project" value="InterPro"/>
</dbReference>
<protein>
    <submittedName>
        <fullName evidence="5">Integrase catalytic region</fullName>
    </submittedName>
</protein>
<evidence type="ECO:0000256" key="2">
    <source>
        <dbReference type="ARBA" id="ARBA00023125"/>
    </source>
</evidence>
<comment type="caution">
    <text evidence="5">The sequence shown here is derived from an EMBL/GenBank/DDBJ whole genome shotgun (WGS) entry which is preliminary data.</text>
</comment>
<accession>D6U3Z8</accession>
<reference evidence="5 6" key="1">
    <citation type="journal article" date="2011" name="Stand. Genomic Sci.">
        <title>Non-contiguous finished genome sequence and contextual data of the filamentous soil bacterium Ktedonobacter racemifer type strain (SOSP1-21).</title>
        <authorList>
            <person name="Chang Y.J."/>
            <person name="Land M."/>
            <person name="Hauser L."/>
            <person name="Chertkov O."/>
            <person name="Del Rio T.G."/>
            <person name="Nolan M."/>
            <person name="Copeland A."/>
            <person name="Tice H."/>
            <person name="Cheng J.F."/>
            <person name="Lucas S."/>
            <person name="Han C."/>
            <person name="Goodwin L."/>
            <person name="Pitluck S."/>
            <person name="Ivanova N."/>
            <person name="Ovchinikova G."/>
            <person name="Pati A."/>
            <person name="Chen A."/>
            <person name="Palaniappan K."/>
            <person name="Mavromatis K."/>
            <person name="Liolios K."/>
            <person name="Brettin T."/>
            <person name="Fiebig A."/>
            <person name="Rohde M."/>
            <person name="Abt B."/>
            <person name="Goker M."/>
            <person name="Detter J.C."/>
            <person name="Woyke T."/>
            <person name="Bristow J."/>
            <person name="Eisen J.A."/>
            <person name="Markowitz V."/>
            <person name="Hugenholtz P."/>
            <person name="Kyrpides N.C."/>
            <person name="Klenk H.P."/>
            <person name="Lapidus A."/>
        </authorList>
    </citation>
    <scope>NUCLEOTIDE SEQUENCE [LARGE SCALE GENOMIC DNA]</scope>
    <source>
        <strain evidence="6">DSM 44963</strain>
    </source>
</reference>
<name>D6U3Z8_KTERA</name>
<organism evidence="5 6">
    <name type="scientific">Ktedonobacter racemifer DSM 44963</name>
    <dbReference type="NCBI Taxonomy" id="485913"/>
    <lineage>
        <taxon>Bacteria</taxon>
        <taxon>Bacillati</taxon>
        <taxon>Chloroflexota</taxon>
        <taxon>Ktedonobacteria</taxon>
        <taxon>Ktedonobacterales</taxon>
        <taxon>Ktedonobacteraceae</taxon>
        <taxon>Ktedonobacter</taxon>
    </lineage>
</organism>
<evidence type="ECO:0000313" key="6">
    <source>
        <dbReference type="Proteomes" id="UP000004508"/>
    </source>
</evidence>
<evidence type="ECO:0000256" key="1">
    <source>
        <dbReference type="ARBA" id="ARBA00022578"/>
    </source>
</evidence>